<evidence type="ECO:0000313" key="2">
    <source>
        <dbReference type="EMBL" id="GGN12271.1"/>
    </source>
</evidence>
<keyword evidence="3" id="KW-1185">Reference proteome</keyword>
<dbReference type="EMBL" id="BMLI01000004">
    <property type="protein sequence ID" value="GGN12271.1"/>
    <property type="molecule type" value="Genomic_DNA"/>
</dbReference>
<dbReference type="Proteomes" id="UP000632339">
    <property type="component" value="Unassembled WGS sequence"/>
</dbReference>
<dbReference type="PROSITE" id="PS51725">
    <property type="entry name" value="ABM"/>
    <property type="match status" value="1"/>
</dbReference>
<gene>
    <name evidence="2" type="ORF">GCM10010967_55360</name>
</gene>
<keyword evidence="2" id="KW-0560">Oxidoreductase</keyword>
<evidence type="ECO:0000313" key="3">
    <source>
        <dbReference type="Proteomes" id="UP000632339"/>
    </source>
</evidence>
<sequence>MSTTTITTFAKLQVKPGELGTVLGLIARLAPQSRAEKGNLFYNIYQSTSDPQVIVLAEAYADDAALAEHRASAHFQEIVIGKIVPLLDNREIVLTTELALDDV</sequence>
<feature type="domain" description="ABM" evidence="1">
    <location>
        <begin position="6"/>
        <end position="98"/>
    </location>
</feature>
<name>A0ABQ2IHX7_9BACT</name>
<dbReference type="InterPro" id="IPR050744">
    <property type="entry name" value="AI-2_Isomerase_LsrG"/>
</dbReference>
<accession>A0ABQ2IHX7</accession>
<dbReference type="SUPFAM" id="SSF54909">
    <property type="entry name" value="Dimeric alpha+beta barrel"/>
    <property type="match status" value="1"/>
</dbReference>
<dbReference type="PANTHER" id="PTHR33336:SF3">
    <property type="entry name" value="ABM DOMAIN-CONTAINING PROTEIN"/>
    <property type="match status" value="1"/>
</dbReference>
<dbReference type="RefSeq" id="WP_019945240.1">
    <property type="nucleotide sequence ID" value="NZ_BMLI01000004.1"/>
</dbReference>
<dbReference type="Pfam" id="PF03992">
    <property type="entry name" value="ABM"/>
    <property type="match status" value="1"/>
</dbReference>
<dbReference type="Gene3D" id="3.30.70.100">
    <property type="match status" value="1"/>
</dbReference>
<evidence type="ECO:0000259" key="1">
    <source>
        <dbReference type="PROSITE" id="PS51725"/>
    </source>
</evidence>
<dbReference type="InterPro" id="IPR011008">
    <property type="entry name" value="Dimeric_a/b-barrel"/>
</dbReference>
<dbReference type="InterPro" id="IPR007138">
    <property type="entry name" value="ABM_dom"/>
</dbReference>
<comment type="caution">
    <text evidence="2">The sequence shown here is derived from an EMBL/GenBank/DDBJ whole genome shotgun (WGS) entry which is preliminary data.</text>
</comment>
<dbReference type="PANTHER" id="PTHR33336">
    <property type="entry name" value="QUINOL MONOOXYGENASE YGIN-RELATED"/>
    <property type="match status" value="1"/>
</dbReference>
<dbReference type="GO" id="GO:0004497">
    <property type="term" value="F:monooxygenase activity"/>
    <property type="evidence" value="ECO:0007669"/>
    <property type="project" value="UniProtKB-KW"/>
</dbReference>
<organism evidence="2 3">
    <name type="scientific">Dyadobacter beijingensis</name>
    <dbReference type="NCBI Taxonomy" id="365489"/>
    <lineage>
        <taxon>Bacteria</taxon>
        <taxon>Pseudomonadati</taxon>
        <taxon>Bacteroidota</taxon>
        <taxon>Cytophagia</taxon>
        <taxon>Cytophagales</taxon>
        <taxon>Spirosomataceae</taxon>
        <taxon>Dyadobacter</taxon>
    </lineage>
</organism>
<reference evidence="3" key="1">
    <citation type="journal article" date="2019" name="Int. J. Syst. Evol. Microbiol.">
        <title>The Global Catalogue of Microorganisms (GCM) 10K type strain sequencing project: providing services to taxonomists for standard genome sequencing and annotation.</title>
        <authorList>
            <consortium name="The Broad Institute Genomics Platform"/>
            <consortium name="The Broad Institute Genome Sequencing Center for Infectious Disease"/>
            <person name="Wu L."/>
            <person name="Ma J."/>
        </authorList>
    </citation>
    <scope>NUCLEOTIDE SEQUENCE [LARGE SCALE GENOMIC DNA]</scope>
    <source>
        <strain evidence="3">CGMCC 1.6375</strain>
    </source>
</reference>
<protein>
    <submittedName>
        <fullName evidence="2">Antibiotic biosynthesis monooxygenase</fullName>
    </submittedName>
</protein>
<keyword evidence="2" id="KW-0503">Monooxygenase</keyword>
<proteinExistence type="predicted"/>